<keyword evidence="4" id="KW-1185">Reference proteome</keyword>
<organism evidence="3 4">
    <name type="scientific">Rhodoplanes azumiensis</name>
    <dbReference type="NCBI Taxonomy" id="1897628"/>
    <lineage>
        <taxon>Bacteria</taxon>
        <taxon>Pseudomonadati</taxon>
        <taxon>Pseudomonadota</taxon>
        <taxon>Alphaproteobacteria</taxon>
        <taxon>Hyphomicrobiales</taxon>
        <taxon>Nitrobacteraceae</taxon>
        <taxon>Rhodoplanes</taxon>
    </lineage>
</organism>
<sequence length="331" mass="34461">MPSLPIRLAAGAALLFAAGAAMAAVTAAQAAEKMTYLFPAPGVLPAFAPFQLAQARGYYAAEGLEVTFQVGKGGADVAKQVAVGNAELGGGIGDTPVIVRANGLPVKAVAVLGGQALTQIIVRKDAGVKSLAELKGKKIGVLSFQDTTYYNALAALASAGLKKEDVSIEAVGPAGMVKLMISGDLAAISGVPEWTAAIEEAGIGVDIYPITTIFPAMAQALLASDETIAKKPKVVEGFVRATLKAVRDIQADPKKAAAEYVKAVPQHAGREAQILDIMQRYNTLVYRTDDPAELGKLDPKRIAAVQKFYVDNGIVQTAVPIAELYTNQFVK</sequence>
<dbReference type="Gene3D" id="3.40.190.10">
    <property type="entry name" value="Periplasmic binding protein-like II"/>
    <property type="match status" value="2"/>
</dbReference>
<gene>
    <name evidence="3" type="ORF">ACFSOX_17860</name>
</gene>
<reference evidence="4" key="1">
    <citation type="journal article" date="2019" name="Int. J. Syst. Evol. Microbiol.">
        <title>The Global Catalogue of Microorganisms (GCM) 10K type strain sequencing project: providing services to taxonomists for standard genome sequencing and annotation.</title>
        <authorList>
            <consortium name="The Broad Institute Genomics Platform"/>
            <consortium name="The Broad Institute Genome Sequencing Center for Infectious Disease"/>
            <person name="Wu L."/>
            <person name="Ma J."/>
        </authorList>
    </citation>
    <scope>NUCLEOTIDE SEQUENCE [LARGE SCALE GENOMIC DNA]</scope>
    <source>
        <strain evidence="4">CGMCC 1.6774</strain>
    </source>
</reference>
<protein>
    <submittedName>
        <fullName evidence="3">ABC transporter substrate-binding protein</fullName>
    </submittedName>
</protein>
<dbReference type="Pfam" id="PF09084">
    <property type="entry name" value="NMT1"/>
    <property type="match status" value="1"/>
</dbReference>
<name>A0ABW5AQC0_9BRAD</name>
<accession>A0ABW5AQC0</accession>
<dbReference type="Proteomes" id="UP001597314">
    <property type="component" value="Unassembled WGS sequence"/>
</dbReference>
<dbReference type="RefSeq" id="WP_378479168.1">
    <property type="nucleotide sequence ID" value="NZ_JBHUIW010000022.1"/>
</dbReference>
<evidence type="ECO:0000313" key="3">
    <source>
        <dbReference type="EMBL" id="MFD2184024.1"/>
    </source>
</evidence>
<comment type="caution">
    <text evidence="3">The sequence shown here is derived from an EMBL/GenBank/DDBJ whole genome shotgun (WGS) entry which is preliminary data.</text>
</comment>
<dbReference type="EMBL" id="JBHUIW010000022">
    <property type="protein sequence ID" value="MFD2184024.1"/>
    <property type="molecule type" value="Genomic_DNA"/>
</dbReference>
<feature type="signal peptide" evidence="1">
    <location>
        <begin position="1"/>
        <end position="23"/>
    </location>
</feature>
<dbReference type="PANTHER" id="PTHR31528:SF15">
    <property type="entry name" value="RIBOFLAVIN-BINDING PROTEIN RIBY"/>
    <property type="match status" value="1"/>
</dbReference>
<feature type="domain" description="SsuA/THI5-like" evidence="2">
    <location>
        <begin position="45"/>
        <end position="256"/>
    </location>
</feature>
<dbReference type="SUPFAM" id="SSF53850">
    <property type="entry name" value="Periplasmic binding protein-like II"/>
    <property type="match status" value="1"/>
</dbReference>
<proteinExistence type="predicted"/>
<evidence type="ECO:0000259" key="2">
    <source>
        <dbReference type="Pfam" id="PF09084"/>
    </source>
</evidence>
<feature type="chain" id="PRO_5046636968" evidence="1">
    <location>
        <begin position="24"/>
        <end position="331"/>
    </location>
</feature>
<dbReference type="InterPro" id="IPR027939">
    <property type="entry name" value="NMT1/THI5"/>
</dbReference>
<keyword evidence="1" id="KW-0732">Signal</keyword>
<evidence type="ECO:0000313" key="4">
    <source>
        <dbReference type="Proteomes" id="UP001597314"/>
    </source>
</evidence>
<dbReference type="InterPro" id="IPR015168">
    <property type="entry name" value="SsuA/THI5"/>
</dbReference>
<dbReference type="PANTHER" id="PTHR31528">
    <property type="entry name" value="4-AMINO-5-HYDROXYMETHYL-2-METHYLPYRIMIDINE PHOSPHATE SYNTHASE THI11-RELATED"/>
    <property type="match status" value="1"/>
</dbReference>
<evidence type="ECO:0000256" key="1">
    <source>
        <dbReference type="SAM" id="SignalP"/>
    </source>
</evidence>